<accession>A0ABT9B4F5</accession>
<dbReference type="RefSeq" id="WP_305027847.1">
    <property type="nucleotide sequence ID" value="NZ_JAUQTA010000001.1"/>
</dbReference>
<dbReference type="InterPro" id="IPR008912">
    <property type="entry name" value="Uncharacterised_CoxE"/>
</dbReference>
<sequence>MDGALHRFVRLLRLHGVRIGISEVVDASRAAGAPGVLEDRDLLRSALRVTLVKDQRDEAAFDRVFDRFFHLRAVLDSPDEHGHSHAHDDLEDDGDLEEFVLSEEPGRTPDQGHSHGKPQDIRDFFDPEDLAQQYNLHQEANKLDMASMTDEIVLSNDGADSRADAARVQLDTSRLHNPGRPGKIADRPGTRLDSELTVAEEMALLAWLDEGEDETVEGSTVGAGELAALRTALSGLLEGLPDALQRHLEELLATEAAIETREARAREIDRIGEAERATLEESLRRLVRSLHGAPRARRREAARGSIDGSRTMRRNLRSDGVPFRPVTVAKVTDRPRLLVLADVSLSVRAAARFTLQLVHGLQGMASHVRTFAFVSDLVEVTDLFAEHQMEEALSLTLSGLPAGGVLDVDTDSDYGAAFGQFLDEFGGGVNRRTTVVVLGDGRSNGNDPGLRAFEEIARRARETIWITPEPRWSWGLGSCDLPAYAAHCDRVHVVRDLAGLDLVTSHLTEVAR</sequence>
<comment type="caution">
    <text evidence="1">The sequence shown here is derived from an EMBL/GenBank/DDBJ whole genome shotgun (WGS) entry which is preliminary data.</text>
</comment>
<dbReference type="Pfam" id="PF05762">
    <property type="entry name" value="VWA_CoxE"/>
    <property type="match status" value="1"/>
</dbReference>
<evidence type="ECO:0000313" key="2">
    <source>
        <dbReference type="Proteomes" id="UP001233314"/>
    </source>
</evidence>
<proteinExistence type="predicted"/>
<organism evidence="1 2">
    <name type="scientific">Nocardioides jiangxiensis</name>
    <dbReference type="NCBI Taxonomy" id="3064524"/>
    <lineage>
        <taxon>Bacteria</taxon>
        <taxon>Bacillati</taxon>
        <taxon>Actinomycetota</taxon>
        <taxon>Actinomycetes</taxon>
        <taxon>Propionibacteriales</taxon>
        <taxon>Nocardioidaceae</taxon>
        <taxon>Nocardioides</taxon>
    </lineage>
</organism>
<dbReference type="EMBL" id="JAUQTA010000001">
    <property type="protein sequence ID" value="MDO7868472.1"/>
    <property type="molecule type" value="Genomic_DNA"/>
</dbReference>
<gene>
    <name evidence="1" type="ORF">Q5722_08845</name>
</gene>
<protein>
    <submittedName>
        <fullName evidence="1">VWA domain-containing protein</fullName>
    </submittedName>
</protein>
<dbReference type="Proteomes" id="UP001233314">
    <property type="component" value="Unassembled WGS sequence"/>
</dbReference>
<evidence type="ECO:0000313" key="1">
    <source>
        <dbReference type="EMBL" id="MDO7868472.1"/>
    </source>
</evidence>
<dbReference type="PIRSF" id="PIRSF010256">
    <property type="entry name" value="CoxE_vWa"/>
    <property type="match status" value="1"/>
</dbReference>
<name>A0ABT9B4F5_9ACTN</name>
<dbReference type="PANTHER" id="PTHR39338:SF5">
    <property type="entry name" value="BLR6139 PROTEIN"/>
    <property type="match status" value="1"/>
</dbReference>
<keyword evidence="2" id="KW-1185">Reference proteome</keyword>
<reference evidence="1 2" key="1">
    <citation type="submission" date="2023-07" db="EMBL/GenBank/DDBJ databases">
        <title>Nocardioides sp. nov WY-20 isolated from soil.</title>
        <authorList>
            <person name="Liu B."/>
            <person name="Wan Y."/>
        </authorList>
    </citation>
    <scope>NUCLEOTIDE SEQUENCE [LARGE SCALE GENOMIC DNA]</scope>
    <source>
        <strain evidence="1 2">WY-20</strain>
    </source>
</reference>
<dbReference type="InterPro" id="IPR011195">
    <property type="entry name" value="UCP010256"/>
</dbReference>
<dbReference type="PANTHER" id="PTHR39338">
    <property type="entry name" value="BLL5662 PROTEIN-RELATED"/>
    <property type="match status" value="1"/>
</dbReference>